<organism evidence="1 2">
    <name type="scientific">Pectobacterium phage Arno18</name>
    <dbReference type="NCBI Taxonomy" id="2500578"/>
    <lineage>
        <taxon>Viruses</taxon>
        <taxon>Duplodnaviria</taxon>
        <taxon>Heunggongvirae</taxon>
        <taxon>Uroviricota</taxon>
        <taxon>Caudoviricetes</taxon>
        <taxon>Andersonviridae</taxon>
        <taxon>Andersonviridae incertae sedis</taxon>
        <taxon>Arnovirus</taxon>
        <taxon>Arnovirus arno18</taxon>
    </lineage>
</organism>
<proteinExistence type="predicted"/>
<gene>
    <name evidence="1" type="ORF">Arno18_142</name>
</gene>
<reference evidence="1 2" key="1">
    <citation type="submission" date="2018-12" db="EMBL/GenBank/DDBJ databases">
        <authorList>
            <person name="Shneider M.M."/>
            <person name="Kabilov M.R."/>
            <person name="Miroshnikov K.A."/>
        </authorList>
    </citation>
    <scope>NUCLEOTIDE SEQUENCE [LARGE SCALE GENOMIC DNA]</scope>
</reference>
<keyword evidence="2" id="KW-1185">Reference proteome</keyword>
<dbReference type="Proteomes" id="UP000434907">
    <property type="component" value="Segment"/>
</dbReference>
<dbReference type="EMBL" id="MK290738">
    <property type="protein sequence ID" value="AZV02328.1"/>
    <property type="molecule type" value="Genomic_DNA"/>
</dbReference>
<evidence type="ECO:0000313" key="2">
    <source>
        <dbReference type="Proteomes" id="UP000434907"/>
    </source>
</evidence>
<sequence>MVKVIRKEDNETIACSKCKGVKWVSLKESSTHCKAICNTCWNGMTLYLDSEKYILEQVK</sequence>
<accession>A0A678ZK73</accession>
<protein>
    <submittedName>
        <fullName evidence="1">Uncharacterized protein</fullName>
    </submittedName>
</protein>
<evidence type="ECO:0000313" key="1">
    <source>
        <dbReference type="EMBL" id="AZV02328.1"/>
    </source>
</evidence>
<name>A0A678ZK73_9CAUD</name>